<protein>
    <recommendedName>
        <fullName evidence="3">Oligogalacturonate lyase domain-containing protein</fullName>
    </recommendedName>
</protein>
<evidence type="ECO:0000313" key="2">
    <source>
        <dbReference type="Proteomes" id="UP000011693"/>
    </source>
</evidence>
<comment type="caution">
    <text evidence="1">The sequence shown here is derived from an EMBL/GenBank/DDBJ whole genome shotgun (WGS) entry which is preliminary data.</text>
</comment>
<reference evidence="1 2" key="1">
    <citation type="journal article" date="2014" name="PLoS Genet.">
        <title>Phylogenetically driven sequencing of extremely halophilic archaea reveals strategies for static and dynamic osmo-response.</title>
        <authorList>
            <person name="Becker E.A."/>
            <person name="Seitzer P.M."/>
            <person name="Tritt A."/>
            <person name="Larsen D."/>
            <person name="Krusor M."/>
            <person name="Yao A.I."/>
            <person name="Wu D."/>
            <person name="Madern D."/>
            <person name="Eisen J.A."/>
            <person name="Darling A.E."/>
            <person name="Facciotti M.T."/>
        </authorList>
    </citation>
    <scope>NUCLEOTIDE SEQUENCE [LARGE SCALE GENOMIC DNA]</scope>
    <source>
        <strain evidence="1 2">JCM 10990</strain>
    </source>
</reference>
<keyword evidence="2" id="KW-1185">Reference proteome</keyword>
<dbReference type="Proteomes" id="UP000011693">
    <property type="component" value="Unassembled WGS sequence"/>
</dbReference>
<dbReference type="AlphaFoldDB" id="M0AFG1"/>
<dbReference type="InterPro" id="IPR015943">
    <property type="entry name" value="WD40/YVTN_repeat-like_dom_sf"/>
</dbReference>
<organism evidence="1 2">
    <name type="scientific">Natrialba chahannaoensis JCM 10990</name>
    <dbReference type="NCBI Taxonomy" id="1227492"/>
    <lineage>
        <taxon>Archaea</taxon>
        <taxon>Methanobacteriati</taxon>
        <taxon>Methanobacteriota</taxon>
        <taxon>Stenosarchaea group</taxon>
        <taxon>Halobacteria</taxon>
        <taxon>Halobacteriales</taxon>
        <taxon>Natrialbaceae</taxon>
        <taxon>Natrialba</taxon>
    </lineage>
</organism>
<sequence length="423" mass="48486">MSFNPLERKIAEALNRFPVLKQTTKALYQRTNYFVFGNRDFTSGVHTETELLTPAEYVEVTSFSGPEFFGYFDTTPWNRNGDSLIYHRPTTEPGVSIQLYQNGRSQSIATSAAWNYQQGCRTRWHPTETDHVVYNDILDGSLAATVVDTTGTTIQTYDRPLQAMAPTGQEFISLNYHRLDRNRPDYGYGIDDETKIAQPTDDGLWKVETETNTAELLISLAELIDNEVAQEDHYLNHVLYNPAGDRFVFLHRWRGPQGRVSRLYVSDRDGNYRLLMDDDVVSHYCWLDETQVLVWGRSKQHGDGYHKIDVETGEQQFVHPLDGYGDGHPSVSPNGRWVVTDTYPDRGRRRHLLLFDQHTDTVTELGQFFSPFGYEGENRCDLHPRWSPDGTKISIDSAHDGTRRSYILDVSALVSDSSRRNVR</sequence>
<evidence type="ECO:0008006" key="3">
    <source>
        <dbReference type="Google" id="ProtNLM"/>
    </source>
</evidence>
<dbReference type="EMBL" id="AOIN01000069">
    <property type="protein sequence ID" value="ELY97284.1"/>
    <property type="molecule type" value="Genomic_DNA"/>
</dbReference>
<accession>M0AFG1</accession>
<dbReference type="SUPFAM" id="SSF69322">
    <property type="entry name" value="Tricorn protease domain 2"/>
    <property type="match status" value="1"/>
</dbReference>
<proteinExistence type="predicted"/>
<dbReference type="Gene3D" id="2.130.10.10">
    <property type="entry name" value="YVTN repeat-like/Quinoprotein amine dehydrogenase"/>
    <property type="match status" value="1"/>
</dbReference>
<dbReference type="PATRIC" id="fig|1227492.4.peg.2713"/>
<gene>
    <name evidence="1" type="ORF">C482_13660</name>
</gene>
<name>M0AFG1_9EURY</name>
<evidence type="ECO:0000313" key="1">
    <source>
        <dbReference type="EMBL" id="ELY97284.1"/>
    </source>
</evidence>